<dbReference type="InterPro" id="IPR036047">
    <property type="entry name" value="F-box-like_dom_sf"/>
</dbReference>
<evidence type="ECO:0000259" key="2">
    <source>
        <dbReference type="PROSITE" id="PS50181"/>
    </source>
</evidence>
<dbReference type="SUPFAM" id="SSF81383">
    <property type="entry name" value="F-box domain"/>
    <property type="match status" value="1"/>
</dbReference>
<dbReference type="Pfam" id="PF12937">
    <property type="entry name" value="F-box-like"/>
    <property type="match status" value="1"/>
</dbReference>
<comment type="caution">
    <text evidence="3">The sequence shown here is derived from an EMBL/GenBank/DDBJ whole genome shotgun (WGS) entry which is preliminary data.</text>
</comment>
<feature type="region of interest" description="Disordered" evidence="1">
    <location>
        <begin position="353"/>
        <end position="382"/>
    </location>
</feature>
<dbReference type="EMBL" id="PYSW02000010">
    <property type="protein sequence ID" value="KAG2388500.1"/>
    <property type="molecule type" value="Genomic_DNA"/>
</dbReference>
<keyword evidence="4" id="KW-1185">Reference proteome</keyword>
<protein>
    <recommendedName>
        <fullName evidence="2">F-box domain-containing protein</fullName>
    </recommendedName>
</protein>
<sequence>MKRKEIPSTEHDDKEEIPEHSAFRKYVKIDANLLEDLHPIELKQFIEMYSKTLRRKMLKLISNIPEEIVLAILSFLSPVERILNGPLYCCKHWNACIMNDENLWKSIWELLFPTSKPYDHVISKPYLLLRAKFFSNKCEIPYLRFSFDNCNASSPKDTEIIKEEDGKTVAYDSDEDTKEHKSEKDNHRTKFTSKFYILTKNPEITYIDAGEGCGGGYSSNTLLLIDHLEGIYFPPNKTTFFKFTLMTDFKDVEYQSGGYSCFSFNSTLLATVPYSLSDPITLISRNKIIQPRVKQLVREYLQLSNDELIIPKQSWNPKKNMIPTDEIGWFNQWLRNFSFFDCSNFVDQLKVVENEQQAESDNEDEDSDDDADPLNSPHESDE</sequence>
<feature type="domain" description="F-box" evidence="2">
    <location>
        <begin position="58"/>
        <end position="107"/>
    </location>
</feature>
<name>A0AA88GWW9_NAELO</name>
<dbReference type="PROSITE" id="PS50181">
    <property type="entry name" value="FBOX"/>
    <property type="match status" value="1"/>
</dbReference>
<reference evidence="3 4" key="1">
    <citation type="journal article" date="2018" name="BMC Genomics">
        <title>The genome of Naegleria lovaniensis, the basis for a comparative approach to unravel pathogenicity factors of the human pathogenic amoeba N. fowleri.</title>
        <authorList>
            <person name="Liechti N."/>
            <person name="Schurch N."/>
            <person name="Bruggmann R."/>
            <person name="Wittwer M."/>
        </authorList>
    </citation>
    <scope>NUCLEOTIDE SEQUENCE [LARGE SCALE GENOMIC DNA]</scope>
    <source>
        <strain evidence="3 4">ATCC 30569</strain>
    </source>
</reference>
<dbReference type="Gene3D" id="1.20.1280.50">
    <property type="match status" value="1"/>
</dbReference>
<dbReference type="RefSeq" id="XP_044552492.1">
    <property type="nucleotide sequence ID" value="XM_044696522.1"/>
</dbReference>
<evidence type="ECO:0000313" key="4">
    <source>
        <dbReference type="Proteomes" id="UP000816034"/>
    </source>
</evidence>
<accession>A0AA88GWW9</accession>
<gene>
    <name evidence="3" type="ORF">C9374_000664</name>
</gene>
<dbReference type="InterPro" id="IPR001810">
    <property type="entry name" value="F-box_dom"/>
</dbReference>
<dbReference type="AlphaFoldDB" id="A0AA88GWW9"/>
<dbReference type="Proteomes" id="UP000816034">
    <property type="component" value="Unassembled WGS sequence"/>
</dbReference>
<proteinExistence type="predicted"/>
<dbReference type="GeneID" id="68093126"/>
<evidence type="ECO:0000313" key="3">
    <source>
        <dbReference type="EMBL" id="KAG2388500.1"/>
    </source>
</evidence>
<feature type="compositionally biased region" description="Acidic residues" evidence="1">
    <location>
        <begin position="356"/>
        <end position="372"/>
    </location>
</feature>
<organism evidence="3 4">
    <name type="scientific">Naegleria lovaniensis</name>
    <name type="common">Amoeba</name>
    <dbReference type="NCBI Taxonomy" id="51637"/>
    <lineage>
        <taxon>Eukaryota</taxon>
        <taxon>Discoba</taxon>
        <taxon>Heterolobosea</taxon>
        <taxon>Tetramitia</taxon>
        <taxon>Eutetramitia</taxon>
        <taxon>Vahlkampfiidae</taxon>
        <taxon>Naegleria</taxon>
    </lineage>
</organism>
<evidence type="ECO:0000256" key="1">
    <source>
        <dbReference type="SAM" id="MobiDB-lite"/>
    </source>
</evidence>